<evidence type="ECO:0000313" key="5">
    <source>
        <dbReference type="EMBL" id="WIX75650.1"/>
    </source>
</evidence>
<evidence type="ECO:0000259" key="3">
    <source>
        <dbReference type="Pfam" id="PF02550"/>
    </source>
</evidence>
<gene>
    <name evidence="5" type="ORF">QRX50_29630</name>
</gene>
<dbReference type="RefSeq" id="WP_285966415.1">
    <property type="nucleotide sequence ID" value="NZ_CP127294.1"/>
</dbReference>
<reference evidence="5 6" key="1">
    <citation type="submission" date="2023-06" db="EMBL/GenBank/DDBJ databases">
        <authorList>
            <person name="Oyuntsetseg B."/>
            <person name="Kim S.B."/>
        </authorList>
    </citation>
    <scope>NUCLEOTIDE SEQUENCE [LARGE SCALE GENOMIC DNA]</scope>
    <source>
        <strain evidence="5 6">2-15</strain>
    </source>
</reference>
<protein>
    <submittedName>
        <fullName evidence="5">Acetyl-CoA hydrolase/transferase C-terminal domain-containing protein</fullName>
    </submittedName>
</protein>
<dbReference type="Gene3D" id="3.40.1080.10">
    <property type="entry name" value="Glutaconate Coenzyme A-transferase"/>
    <property type="match status" value="1"/>
</dbReference>
<evidence type="ECO:0000256" key="2">
    <source>
        <dbReference type="ARBA" id="ARBA00022679"/>
    </source>
</evidence>
<dbReference type="Gene3D" id="3.30.750.70">
    <property type="entry name" value="4-hydroxybutyrate coenzyme like domains"/>
    <property type="match status" value="1"/>
</dbReference>
<proteinExistence type="inferred from homology"/>
<dbReference type="KEGG" id="acab:QRX50_29630"/>
<keyword evidence="5" id="KW-0378">Hydrolase</keyword>
<dbReference type="PANTHER" id="PTHR21432:SF20">
    <property type="entry name" value="ACETYL-COA HYDROLASE"/>
    <property type="match status" value="1"/>
</dbReference>
<dbReference type="AlphaFoldDB" id="A0A9Y2I8B4"/>
<comment type="similarity">
    <text evidence="1">Belongs to the acetyl-CoA hydrolase/transferase family.</text>
</comment>
<dbReference type="Pfam" id="PF02550">
    <property type="entry name" value="AcetylCoA_hydro"/>
    <property type="match status" value="1"/>
</dbReference>
<dbReference type="SUPFAM" id="SSF100950">
    <property type="entry name" value="NagB/RpiA/CoA transferase-like"/>
    <property type="match status" value="2"/>
</dbReference>
<dbReference type="GO" id="GO:0016787">
    <property type="term" value="F:hydrolase activity"/>
    <property type="evidence" value="ECO:0007669"/>
    <property type="project" value="UniProtKB-KW"/>
</dbReference>
<dbReference type="EMBL" id="CP127294">
    <property type="protein sequence ID" value="WIX75650.1"/>
    <property type="molecule type" value="Genomic_DNA"/>
</dbReference>
<organism evidence="5 6">
    <name type="scientific">Amycolatopsis carbonis</name>
    <dbReference type="NCBI Taxonomy" id="715471"/>
    <lineage>
        <taxon>Bacteria</taxon>
        <taxon>Bacillati</taxon>
        <taxon>Actinomycetota</taxon>
        <taxon>Actinomycetes</taxon>
        <taxon>Pseudonocardiales</taxon>
        <taxon>Pseudonocardiaceae</taxon>
        <taxon>Amycolatopsis</taxon>
    </lineage>
</organism>
<feature type="domain" description="Acetyl-CoA hydrolase/transferase C-terminal" evidence="4">
    <location>
        <begin position="260"/>
        <end position="406"/>
    </location>
</feature>
<dbReference type="InterPro" id="IPR003702">
    <property type="entry name" value="ActCoA_hydro_N"/>
</dbReference>
<dbReference type="Proteomes" id="UP001236014">
    <property type="component" value="Chromosome"/>
</dbReference>
<keyword evidence="2" id="KW-0808">Transferase</keyword>
<feature type="domain" description="Acetyl-CoA hydrolase/transferase N-terminal" evidence="3">
    <location>
        <begin position="74"/>
        <end position="162"/>
    </location>
</feature>
<dbReference type="InterPro" id="IPR037171">
    <property type="entry name" value="NagB/RpiA_transferase-like"/>
</dbReference>
<dbReference type="Pfam" id="PF13336">
    <property type="entry name" value="AcetylCoA_hyd_C"/>
    <property type="match status" value="1"/>
</dbReference>
<sequence>MSVPEILTYLCPGDTIAVEQVLGEPTVLVDELLHHADALPGVRLFVGMSVTGVLTRVPARIGMVSTVGMAANTQLIGEGRMQIVPAHMSQLPWLLSEGPLKVDVALVLLSPPDADGWCSLGVTSDYAWHAISSARVVLAEINDNVPVVPGDTRVHLDQVAYSIRTHRALPEYPRADPSSLERVIAANVARYVRDGSCLQVGIGKLSEAVLQAVADRRDLGIHSGMVGDTMLEMMRDGIITGRAKDVDNGLAVAGSILGSHQALALAAEEKNLRIVSIGQTHDPARIQELSNFVCVNAALEVDLFGQINSETAGGRYVGATGGGVDFLRSSVRAPGGRSIVALPSSTRKGRSRIVPRVETVTALATDVDVITTEHGVAELRGASAGERVERVIAIAAPEHREQLRDSAAEMGL</sequence>
<evidence type="ECO:0000313" key="6">
    <source>
        <dbReference type="Proteomes" id="UP001236014"/>
    </source>
</evidence>
<evidence type="ECO:0000259" key="4">
    <source>
        <dbReference type="Pfam" id="PF13336"/>
    </source>
</evidence>
<evidence type="ECO:0000256" key="1">
    <source>
        <dbReference type="ARBA" id="ARBA00009632"/>
    </source>
</evidence>
<dbReference type="GO" id="GO:0006083">
    <property type="term" value="P:acetate metabolic process"/>
    <property type="evidence" value="ECO:0007669"/>
    <property type="project" value="InterPro"/>
</dbReference>
<keyword evidence="6" id="KW-1185">Reference proteome</keyword>
<dbReference type="PANTHER" id="PTHR21432">
    <property type="entry name" value="ACETYL-COA HYDROLASE-RELATED"/>
    <property type="match status" value="1"/>
</dbReference>
<dbReference type="GO" id="GO:0008775">
    <property type="term" value="F:acetate CoA-transferase activity"/>
    <property type="evidence" value="ECO:0007669"/>
    <property type="project" value="InterPro"/>
</dbReference>
<accession>A0A9Y2I8B4</accession>
<dbReference type="Gene3D" id="3.40.1080.20">
    <property type="entry name" value="Acetyl-CoA hydrolase/transferase C-terminal domain"/>
    <property type="match status" value="1"/>
</dbReference>
<dbReference type="InterPro" id="IPR038460">
    <property type="entry name" value="AcetylCoA_hyd_C_sf"/>
</dbReference>
<dbReference type="InterPro" id="IPR026888">
    <property type="entry name" value="AcetylCoA_hyd_C"/>
</dbReference>
<name>A0A9Y2I8B4_9PSEU</name>
<dbReference type="InterPro" id="IPR046433">
    <property type="entry name" value="ActCoA_hydro"/>
</dbReference>